<gene>
    <name evidence="2" type="ORF">AXK61_12965</name>
</gene>
<comment type="caution">
    <text evidence="2">The sequence shown here is derived from an EMBL/GenBank/DDBJ whole genome shotgun (WGS) entry which is preliminary data.</text>
</comment>
<evidence type="ECO:0000313" key="2">
    <source>
        <dbReference type="EMBL" id="KXP00914.1"/>
    </source>
</evidence>
<sequence>MSSPLGGGATLLTHRPVKAVIEVYPGQDMEFFLEVPAGGEPWPAGTSAELRFYATAAADAATVDTVTLEVDAAGAFIYGRMESADLAALPTGAVFAVYASLPTAPTTDYLIVTGVTKPGKRG</sequence>
<proteinExistence type="predicted"/>
<dbReference type="RefSeq" id="WP_068743700.1">
    <property type="nucleotide sequence ID" value="NZ_LSRE01000002.1"/>
</dbReference>
<keyword evidence="3" id="KW-1185">Reference proteome</keyword>
<protein>
    <recommendedName>
        <fullName evidence="1">LtfC/p132/Gp6 beta-sandwich domain-containing protein</fullName>
    </recommendedName>
</protein>
<evidence type="ECO:0000313" key="3">
    <source>
        <dbReference type="Proteomes" id="UP000070409"/>
    </source>
</evidence>
<evidence type="ECO:0000259" key="1">
    <source>
        <dbReference type="Pfam" id="PF23926"/>
    </source>
</evidence>
<dbReference type="EMBL" id="LSRE01000002">
    <property type="protein sequence ID" value="KXP00914.1"/>
    <property type="molecule type" value="Genomic_DNA"/>
</dbReference>
<reference evidence="2 3" key="1">
    <citation type="submission" date="2016-02" db="EMBL/GenBank/DDBJ databases">
        <authorList>
            <person name="Teng J.L."/>
            <person name="Tang Y."/>
            <person name="Huang Y."/>
            <person name="Guo F."/>
            <person name="Wei W."/>
            <person name="Chen J.H."/>
            <person name="Wong S.Y."/>
            <person name="Lau S.K."/>
            <person name="Woo P.C."/>
        </authorList>
    </citation>
    <scope>NUCLEOTIDE SEQUENCE [LARGE SCALE GENOMIC DNA]</scope>
    <source>
        <strain evidence="2 3">JCM 13375</strain>
    </source>
</reference>
<dbReference type="Proteomes" id="UP000070409">
    <property type="component" value="Unassembled WGS sequence"/>
</dbReference>
<organism evidence="2 3">
    <name type="scientific">Tsukamurella pseudospumae</name>
    <dbReference type="NCBI Taxonomy" id="239498"/>
    <lineage>
        <taxon>Bacteria</taxon>
        <taxon>Bacillati</taxon>
        <taxon>Actinomycetota</taxon>
        <taxon>Actinomycetes</taxon>
        <taxon>Mycobacteriales</taxon>
        <taxon>Tsukamurellaceae</taxon>
        <taxon>Tsukamurella</taxon>
    </lineage>
</organism>
<dbReference type="InterPro" id="IPR055688">
    <property type="entry name" value="LtfC/p132/Gp6_b-sand"/>
</dbReference>
<feature type="domain" description="LtfC/p132/Gp6 beta-sandwich" evidence="1">
    <location>
        <begin position="16"/>
        <end position="114"/>
    </location>
</feature>
<name>A0A137ZRV5_9ACTN</name>
<accession>A0A137ZRV5</accession>
<dbReference type="Pfam" id="PF23926">
    <property type="entry name" value="LtfC"/>
    <property type="match status" value="1"/>
</dbReference>